<accession>A0ABW2JAN0</accession>
<dbReference type="EC" id="2.3.-.-" evidence="3"/>
<dbReference type="InterPro" id="IPR050879">
    <property type="entry name" value="Acyltransferase_3"/>
</dbReference>
<keyword evidence="1" id="KW-0472">Membrane</keyword>
<gene>
    <name evidence="3" type="ORF">ACFQO0_16830</name>
</gene>
<keyword evidence="4" id="KW-1185">Reference proteome</keyword>
<dbReference type="PANTHER" id="PTHR23028">
    <property type="entry name" value="ACETYLTRANSFERASE"/>
    <property type="match status" value="1"/>
</dbReference>
<feature type="transmembrane region" description="Helical" evidence="1">
    <location>
        <begin position="58"/>
        <end position="77"/>
    </location>
</feature>
<keyword evidence="1" id="KW-0812">Transmembrane</keyword>
<name>A0ABW2JAN0_9BURK</name>
<dbReference type="Pfam" id="PF01757">
    <property type="entry name" value="Acyl_transf_3"/>
    <property type="match status" value="1"/>
</dbReference>
<comment type="caution">
    <text evidence="3">The sequence shown here is derived from an EMBL/GenBank/DDBJ whole genome shotgun (WGS) entry which is preliminary data.</text>
</comment>
<feature type="domain" description="Acyltransferase 3" evidence="2">
    <location>
        <begin position="18"/>
        <end position="320"/>
    </location>
</feature>
<dbReference type="EMBL" id="JBHTCC010000008">
    <property type="protein sequence ID" value="MFC7300107.1"/>
    <property type="molecule type" value="Genomic_DNA"/>
</dbReference>
<feature type="transmembrane region" description="Helical" evidence="1">
    <location>
        <begin position="186"/>
        <end position="206"/>
    </location>
</feature>
<evidence type="ECO:0000313" key="3">
    <source>
        <dbReference type="EMBL" id="MFC7300107.1"/>
    </source>
</evidence>
<organism evidence="3 4">
    <name type="scientific">Herminiimonas aquatilis</name>
    <dbReference type="NCBI Taxonomy" id="345342"/>
    <lineage>
        <taxon>Bacteria</taxon>
        <taxon>Pseudomonadati</taxon>
        <taxon>Pseudomonadota</taxon>
        <taxon>Betaproteobacteria</taxon>
        <taxon>Burkholderiales</taxon>
        <taxon>Oxalobacteraceae</taxon>
        <taxon>Herminiimonas</taxon>
    </lineage>
</organism>
<keyword evidence="3" id="KW-0012">Acyltransferase</keyword>
<evidence type="ECO:0000313" key="4">
    <source>
        <dbReference type="Proteomes" id="UP001596379"/>
    </source>
</evidence>
<sequence length="360" mass="40799">MGLAFEQSRRDSDNNFLILRLVAASLVVYGHSFALAAPCASCIDMFGTLFRYRYSGDIGLHIFFIISGFLVTASFCNRSSLIEFMKARLLRIYPALMVCSVLMILLGAVLTTYDQSSYWSSSETWRFWYLNFTLRGIAFDLPGVFQELKFKAMNGSLWSLAVELRLYFIVAIFGLLGAFRSRRITNIVLIAIVFLAVLKPQWIFFFSKAPENLRVAGFFLLGSLAYMNRSLIPMRWALLVVSVAIAAITFGTVLFEWFAGVTLCYGVFLIAFARKIQLPAILKDYSYGIYLYAWPIQQLIALNAPEWGPYAMFSLALPIAWALGAASWFLIEKTAMRLKRVNVFTWMRSTARNLVPRPSA</sequence>
<proteinExistence type="predicted"/>
<evidence type="ECO:0000256" key="1">
    <source>
        <dbReference type="SAM" id="Phobius"/>
    </source>
</evidence>
<evidence type="ECO:0000259" key="2">
    <source>
        <dbReference type="Pfam" id="PF01757"/>
    </source>
</evidence>
<reference evidence="4" key="1">
    <citation type="journal article" date="2019" name="Int. J. Syst. Evol. Microbiol.">
        <title>The Global Catalogue of Microorganisms (GCM) 10K type strain sequencing project: providing services to taxonomists for standard genome sequencing and annotation.</title>
        <authorList>
            <consortium name="The Broad Institute Genomics Platform"/>
            <consortium name="The Broad Institute Genome Sequencing Center for Infectious Disease"/>
            <person name="Wu L."/>
            <person name="Ma J."/>
        </authorList>
    </citation>
    <scope>NUCLEOTIDE SEQUENCE [LARGE SCALE GENOMIC DNA]</scope>
    <source>
        <strain evidence="4">CCUG 36956</strain>
    </source>
</reference>
<keyword evidence="1" id="KW-1133">Transmembrane helix</keyword>
<dbReference type="RefSeq" id="WP_382237018.1">
    <property type="nucleotide sequence ID" value="NZ_JBHTCC010000008.1"/>
</dbReference>
<feature type="transmembrane region" description="Helical" evidence="1">
    <location>
        <begin position="157"/>
        <end position="179"/>
    </location>
</feature>
<feature type="transmembrane region" description="Helical" evidence="1">
    <location>
        <begin position="234"/>
        <end position="251"/>
    </location>
</feature>
<dbReference type="PANTHER" id="PTHR23028:SF53">
    <property type="entry name" value="ACYL_TRANSF_3 DOMAIN-CONTAINING PROTEIN"/>
    <property type="match status" value="1"/>
</dbReference>
<dbReference type="Proteomes" id="UP001596379">
    <property type="component" value="Unassembled WGS sequence"/>
</dbReference>
<protein>
    <submittedName>
        <fullName evidence="3">Acyltransferase family protein</fullName>
        <ecNumber evidence="3">2.3.-.-</ecNumber>
    </submittedName>
</protein>
<keyword evidence="3" id="KW-0808">Transferase</keyword>
<feature type="transmembrane region" description="Helical" evidence="1">
    <location>
        <begin position="310"/>
        <end position="331"/>
    </location>
</feature>
<feature type="transmembrane region" description="Helical" evidence="1">
    <location>
        <begin position="212"/>
        <end position="227"/>
    </location>
</feature>
<dbReference type="GO" id="GO:0016746">
    <property type="term" value="F:acyltransferase activity"/>
    <property type="evidence" value="ECO:0007669"/>
    <property type="project" value="UniProtKB-KW"/>
</dbReference>
<dbReference type="InterPro" id="IPR002656">
    <property type="entry name" value="Acyl_transf_3_dom"/>
</dbReference>
<feature type="transmembrane region" description="Helical" evidence="1">
    <location>
        <begin position="89"/>
        <end position="113"/>
    </location>
</feature>
<feature type="transmembrane region" description="Helical" evidence="1">
    <location>
        <begin position="21"/>
        <end position="46"/>
    </location>
</feature>